<protein>
    <submittedName>
        <fullName evidence="2">MaoC family dehydratase</fullName>
    </submittedName>
</protein>
<accession>A0A4Q0Q9L3</accession>
<dbReference type="Gene3D" id="3.10.129.10">
    <property type="entry name" value="Hotdog Thioesterase"/>
    <property type="match status" value="1"/>
</dbReference>
<comment type="caution">
    <text evidence="2">The sequence shown here is derived from an EMBL/GenBank/DDBJ whole genome shotgun (WGS) entry which is preliminary data.</text>
</comment>
<feature type="domain" description="MaoC-like" evidence="1">
    <location>
        <begin position="28"/>
        <end position="127"/>
    </location>
</feature>
<dbReference type="InterPro" id="IPR052342">
    <property type="entry name" value="MCH/BMMD"/>
</dbReference>
<dbReference type="RefSeq" id="WP_128936336.1">
    <property type="nucleotide sequence ID" value="NZ_CP022221.1"/>
</dbReference>
<gene>
    <name evidence="2" type="ORF">EAS61_34785</name>
</gene>
<evidence type="ECO:0000313" key="3">
    <source>
        <dbReference type="Proteomes" id="UP000290174"/>
    </source>
</evidence>
<reference evidence="2 3" key="1">
    <citation type="submission" date="2018-11" db="EMBL/GenBank/DDBJ databases">
        <title>Bradyrhizobium sp. nov., isolated from effective nodules of peanut in China.</title>
        <authorList>
            <person name="Li Y."/>
        </authorList>
    </citation>
    <scope>NUCLEOTIDE SEQUENCE [LARGE SCALE GENOMIC DNA]</scope>
    <source>
        <strain evidence="2 3">CCBAU 51770</strain>
    </source>
</reference>
<dbReference type="InterPro" id="IPR002539">
    <property type="entry name" value="MaoC-like_dom"/>
</dbReference>
<dbReference type="InterPro" id="IPR029069">
    <property type="entry name" value="HotDog_dom_sf"/>
</dbReference>
<proteinExistence type="predicted"/>
<dbReference type="AlphaFoldDB" id="A0A4Q0Q9L3"/>
<dbReference type="Proteomes" id="UP000290174">
    <property type="component" value="Unassembled WGS sequence"/>
</dbReference>
<evidence type="ECO:0000259" key="1">
    <source>
        <dbReference type="Pfam" id="PF01575"/>
    </source>
</evidence>
<sequence length="164" mass="17793">MTGIQMSDEVAITAQSDQLYLDDLHVGQRFTTGTYRLDEAQIKSFGLQFDPQPFHTDEHAAERTFFKGLAASGWHTAAITMRLNVESGPPLAGGFVGAGGEVSWPAPARPGDVLHVESEVVEVTPSRSRPERGTIVLLSRTINQRGDVVLVQKAKLVVLRKVAA</sequence>
<name>A0A4Q0Q9L3_9BRAD</name>
<dbReference type="Pfam" id="PF01575">
    <property type="entry name" value="MaoC_dehydratas"/>
    <property type="match status" value="1"/>
</dbReference>
<evidence type="ECO:0000313" key="2">
    <source>
        <dbReference type="EMBL" id="RXG85955.1"/>
    </source>
</evidence>
<dbReference type="PANTHER" id="PTHR43664:SF1">
    <property type="entry name" value="BETA-METHYLMALYL-COA DEHYDRATASE"/>
    <property type="match status" value="1"/>
</dbReference>
<dbReference type="EMBL" id="RKMK01000052">
    <property type="protein sequence ID" value="RXG85955.1"/>
    <property type="molecule type" value="Genomic_DNA"/>
</dbReference>
<dbReference type="SUPFAM" id="SSF54637">
    <property type="entry name" value="Thioesterase/thiol ester dehydrase-isomerase"/>
    <property type="match status" value="1"/>
</dbReference>
<dbReference type="CDD" id="cd03454">
    <property type="entry name" value="YdeM"/>
    <property type="match status" value="1"/>
</dbReference>
<dbReference type="PANTHER" id="PTHR43664">
    <property type="entry name" value="MONOAMINE OXIDASE-RELATED"/>
    <property type="match status" value="1"/>
</dbReference>
<organism evidence="2 3">
    <name type="scientific">Bradyrhizobium zhanjiangense</name>
    <dbReference type="NCBI Taxonomy" id="1325107"/>
    <lineage>
        <taxon>Bacteria</taxon>
        <taxon>Pseudomonadati</taxon>
        <taxon>Pseudomonadota</taxon>
        <taxon>Alphaproteobacteria</taxon>
        <taxon>Hyphomicrobiales</taxon>
        <taxon>Nitrobacteraceae</taxon>
        <taxon>Bradyrhizobium</taxon>
    </lineage>
</organism>